<keyword evidence="3" id="KW-1133">Transmembrane helix</keyword>
<dbReference type="EMBL" id="FQXA01000008">
    <property type="protein sequence ID" value="SHH51794.1"/>
    <property type="molecule type" value="Genomic_DNA"/>
</dbReference>
<feature type="transmembrane region" description="Helical" evidence="3">
    <location>
        <begin position="168"/>
        <end position="191"/>
    </location>
</feature>
<evidence type="ECO:0000259" key="6">
    <source>
        <dbReference type="PROSITE" id="PS50883"/>
    </source>
</evidence>
<dbReference type="Gene3D" id="3.20.20.450">
    <property type="entry name" value="EAL domain"/>
    <property type="match status" value="1"/>
</dbReference>
<dbReference type="Pfam" id="PF00563">
    <property type="entry name" value="EAL"/>
    <property type="match status" value="1"/>
</dbReference>
<keyword evidence="3" id="KW-0812">Transmembrane</keyword>
<feature type="transmembrane region" description="Helical" evidence="3">
    <location>
        <begin position="212"/>
        <end position="230"/>
    </location>
</feature>
<evidence type="ECO:0000259" key="5">
    <source>
        <dbReference type="PROSITE" id="PS50113"/>
    </source>
</evidence>
<feature type="domain" description="EAL" evidence="6">
    <location>
        <begin position="724"/>
        <end position="975"/>
    </location>
</feature>
<reference evidence="8 9" key="1">
    <citation type="submission" date="2016-11" db="EMBL/GenBank/DDBJ databases">
        <authorList>
            <person name="Jaros S."/>
            <person name="Januszkiewicz K."/>
            <person name="Wedrychowicz H."/>
        </authorList>
    </citation>
    <scope>NUCLEOTIDE SEQUENCE [LARGE SCALE GENOMIC DNA]</scope>
    <source>
        <strain evidence="8 9">DSM 18231</strain>
    </source>
</reference>
<dbReference type="InterPro" id="IPR000700">
    <property type="entry name" value="PAS-assoc_C"/>
</dbReference>
<proteinExistence type="predicted"/>
<evidence type="ECO:0000259" key="4">
    <source>
        <dbReference type="PROSITE" id="PS50112"/>
    </source>
</evidence>
<dbReference type="PANTHER" id="PTHR44757">
    <property type="entry name" value="DIGUANYLATE CYCLASE DGCP"/>
    <property type="match status" value="1"/>
</dbReference>
<feature type="transmembrane region" description="Helical" evidence="3">
    <location>
        <begin position="71"/>
        <end position="88"/>
    </location>
</feature>
<dbReference type="CDD" id="cd01948">
    <property type="entry name" value="EAL"/>
    <property type="match status" value="1"/>
</dbReference>
<evidence type="ECO:0000256" key="2">
    <source>
        <dbReference type="ARBA" id="ARBA00022636"/>
    </source>
</evidence>
<dbReference type="InterPro" id="IPR035965">
    <property type="entry name" value="PAS-like_dom_sf"/>
</dbReference>
<dbReference type="SMART" id="SM00267">
    <property type="entry name" value="GGDEF"/>
    <property type="match status" value="1"/>
</dbReference>
<dbReference type="InterPro" id="IPR001633">
    <property type="entry name" value="EAL_dom"/>
</dbReference>
<name>A0A1M5TM53_9GAMM</name>
<dbReference type="InterPro" id="IPR043128">
    <property type="entry name" value="Rev_trsase/Diguanyl_cyclase"/>
</dbReference>
<dbReference type="NCBIfam" id="TIGR00254">
    <property type="entry name" value="GGDEF"/>
    <property type="match status" value="1"/>
</dbReference>
<dbReference type="InterPro" id="IPR000160">
    <property type="entry name" value="GGDEF_dom"/>
</dbReference>
<dbReference type="GO" id="GO:0071111">
    <property type="term" value="F:cyclic-guanylate-specific phosphodiesterase activity"/>
    <property type="evidence" value="ECO:0007669"/>
    <property type="project" value="UniProtKB-EC"/>
</dbReference>
<dbReference type="InterPro" id="IPR035919">
    <property type="entry name" value="EAL_sf"/>
</dbReference>
<dbReference type="PROSITE" id="PS50883">
    <property type="entry name" value="EAL"/>
    <property type="match status" value="1"/>
</dbReference>
<feature type="domain" description="GGDEF" evidence="7">
    <location>
        <begin position="582"/>
        <end position="715"/>
    </location>
</feature>
<dbReference type="PROSITE" id="PS50113">
    <property type="entry name" value="PAC"/>
    <property type="match status" value="2"/>
</dbReference>
<evidence type="ECO:0000313" key="8">
    <source>
        <dbReference type="EMBL" id="SHH51794.1"/>
    </source>
</evidence>
<organism evidence="8 9">
    <name type="scientific">Stutzerimonas xanthomarina DSM 18231</name>
    <dbReference type="NCBI Taxonomy" id="1403346"/>
    <lineage>
        <taxon>Bacteria</taxon>
        <taxon>Pseudomonadati</taxon>
        <taxon>Pseudomonadota</taxon>
        <taxon>Gammaproteobacteria</taxon>
        <taxon>Pseudomonadales</taxon>
        <taxon>Pseudomonadaceae</taxon>
        <taxon>Stutzerimonas</taxon>
    </lineage>
</organism>
<dbReference type="PROSITE" id="PS50112">
    <property type="entry name" value="PAS"/>
    <property type="match status" value="1"/>
</dbReference>
<dbReference type="Proteomes" id="UP000184000">
    <property type="component" value="Unassembled WGS sequence"/>
</dbReference>
<evidence type="ECO:0000313" key="9">
    <source>
        <dbReference type="Proteomes" id="UP000184000"/>
    </source>
</evidence>
<dbReference type="SMART" id="SM00086">
    <property type="entry name" value="PAC"/>
    <property type="match status" value="2"/>
</dbReference>
<dbReference type="InterPro" id="IPR013655">
    <property type="entry name" value="PAS_fold_3"/>
</dbReference>
<feature type="transmembrane region" description="Helical" evidence="3">
    <location>
        <begin position="133"/>
        <end position="156"/>
    </location>
</feature>
<feature type="domain" description="PAC" evidence="5">
    <location>
        <begin position="375"/>
        <end position="428"/>
    </location>
</feature>
<dbReference type="SMART" id="SM00091">
    <property type="entry name" value="PAS"/>
    <property type="match status" value="1"/>
</dbReference>
<evidence type="ECO:0000256" key="1">
    <source>
        <dbReference type="ARBA" id="ARBA00012282"/>
    </source>
</evidence>
<dbReference type="Pfam" id="PF13426">
    <property type="entry name" value="PAS_9"/>
    <property type="match status" value="1"/>
</dbReference>
<protein>
    <recommendedName>
        <fullName evidence="1">cyclic-guanylate-specific phosphodiesterase</fullName>
        <ecNumber evidence="1">3.1.4.52</ecNumber>
    </recommendedName>
</protein>
<dbReference type="SUPFAM" id="SSF55785">
    <property type="entry name" value="PYP-like sensor domain (PAS domain)"/>
    <property type="match status" value="2"/>
</dbReference>
<keyword evidence="2" id="KW-0973">c-di-GMP</keyword>
<evidence type="ECO:0000256" key="3">
    <source>
        <dbReference type="SAM" id="Phobius"/>
    </source>
</evidence>
<dbReference type="InterPro" id="IPR000014">
    <property type="entry name" value="PAS"/>
</dbReference>
<dbReference type="InterPro" id="IPR029787">
    <property type="entry name" value="Nucleotide_cyclase"/>
</dbReference>
<dbReference type="InterPro" id="IPR001610">
    <property type="entry name" value="PAC"/>
</dbReference>
<evidence type="ECO:0000259" key="7">
    <source>
        <dbReference type="PROSITE" id="PS50887"/>
    </source>
</evidence>
<dbReference type="PANTHER" id="PTHR44757:SF2">
    <property type="entry name" value="BIOFILM ARCHITECTURE MAINTENANCE PROTEIN MBAA"/>
    <property type="match status" value="1"/>
</dbReference>
<dbReference type="PROSITE" id="PS50887">
    <property type="entry name" value="GGDEF"/>
    <property type="match status" value="1"/>
</dbReference>
<dbReference type="CDD" id="cd01949">
    <property type="entry name" value="GGDEF"/>
    <property type="match status" value="1"/>
</dbReference>
<dbReference type="CDD" id="cd00130">
    <property type="entry name" value="PAS"/>
    <property type="match status" value="1"/>
</dbReference>
<dbReference type="NCBIfam" id="TIGR00229">
    <property type="entry name" value="sensory_box"/>
    <property type="match status" value="2"/>
</dbReference>
<dbReference type="SUPFAM" id="SSF141868">
    <property type="entry name" value="EAL domain-like"/>
    <property type="match status" value="1"/>
</dbReference>
<feature type="domain" description="PAS" evidence="4">
    <location>
        <begin position="425"/>
        <end position="495"/>
    </location>
</feature>
<feature type="domain" description="PAC" evidence="5">
    <location>
        <begin position="496"/>
        <end position="550"/>
    </location>
</feature>
<dbReference type="Gene3D" id="3.30.450.20">
    <property type="entry name" value="PAS domain"/>
    <property type="match status" value="2"/>
</dbReference>
<dbReference type="SUPFAM" id="SSF55073">
    <property type="entry name" value="Nucleotide cyclase"/>
    <property type="match status" value="1"/>
</dbReference>
<dbReference type="AlphaFoldDB" id="A0A1M5TM53"/>
<dbReference type="Pfam" id="PF00990">
    <property type="entry name" value="GGDEF"/>
    <property type="match status" value="1"/>
</dbReference>
<dbReference type="InterPro" id="IPR052155">
    <property type="entry name" value="Biofilm_reg_signaling"/>
</dbReference>
<dbReference type="Gene3D" id="3.30.70.270">
    <property type="match status" value="1"/>
</dbReference>
<keyword evidence="3" id="KW-0472">Membrane</keyword>
<accession>A0A1M5TM53</accession>
<dbReference type="EC" id="3.1.4.52" evidence="1"/>
<sequence>MTGRQHRAIIGACHSATPTAPNAQYKNNPMIDSAQANPSASMAMEDHAAFNHAETDQLTERTRLLYQGSRLALLLMMITSLVFPAVLWTEGPKLQLAVWSGATFALVLLRLQQTRSFAKASALEQQHSRWYRSFLLASVASGVTLGYAAIELALYGEFLQQTVLLGSLASVFFAGCVACGVSLRAFGALAIPGLLPPAAVLLGSGEPQLQGWGVLAAIVLLTLSMIAWQMNKLVTASLAQRLHNQLLIRWLESMRGEALELNGELGREIEQRRHAEGRLREAFGGLERRVIERTAALRESEARLSLALEASELGMWDWDMANDEVHHSRMDVIFGVGQSDRLRLADQRRPEVHPEDGRRVRQVMIDHLKGRTDSYAVQYRAMLSDGSSVWIEDRGRVTERDANGRALRMIGTRRDISESHRQAEQLRLAATVFEAAGEGMAIMDPEFNLLAVNQACCTLSGFSREELIGSSVALLASSEDSRQQYAAIRASLAQHGSWQGELIETRKNGEVYPQWAQMRVVHDRHGNVTNVVAFVSDLSVRRQVEERLRYLTHFDELTGLANRSLLKERLHSACERSRCSNRGLAVFYIDLDRFKTLNESLGHEAADRLLREVSRRLSHTFSDADTIARLSGDEFVVVVEGHGSLASLAHSGSRLLSRISKPIQIDDQELVISASIGVSLMPDNSREATSLLLQANMAMQHAKHLGGNTLQFFTERLQVSSLENLKLENQLRRAIEEGQLEVFYQPRLSVAEDGLDAAEALVRWRHPQKGLIAPGFFIPLAEETGLIIALGEFVLREACRQARQWQLDGLAAIRVSVNLSVKQLRQGNFVSLVRQVLEETGLPADRLELELTESQLLDDIDNAISISRQLRALGVKLAIDDFGTGYSSLSYLKRFPVDYVKIDRSFISELDQVGEDSAIVRAIIAMVHSLELKVVAEGVETQAQADFLKAHDCDEMQGYLISRPVPPEEFAKLLV</sequence>
<feature type="transmembrane region" description="Helical" evidence="3">
    <location>
        <begin position="94"/>
        <end position="112"/>
    </location>
</feature>
<dbReference type="SMART" id="SM00052">
    <property type="entry name" value="EAL"/>
    <property type="match status" value="1"/>
</dbReference>
<dbReference type="Pfam" id="PF08447">
    <property type="entry name" value="PAS_3"/>
    <property type="match status" value="1"/>
</dbReference>
<gene>
    <name evidence="8" type="ORF">SAMN02744645_3988</name>
</gene>
<dbReference type="FunFam" id="3.20.20.450:FF:000001">
    <property type="entry name" value="Cyclic di-GMP phosphodiesterase yahA"/>
    <property type="match status" value="1"/>
</dbReference>